<name>A0A932CN68_UNCTE</name>
<protein>
    <submittedName>
        <fullName evidence="1">DUF5335 family protein</fullName>
    </submittedName>
</protein>
<dbReference type="Proteomes" id="UP000769766">
    <property type="component" value="Unassembled WGS sequence"/>
</dbReference>
<sequence length="130" mass="14512">MWTREIPRNEWAQFFDNFSRRYRGWLVTVEVLGPDIGAQIEAHELPLEGITTEVKEDGEEIISILGKEPMAHITHTIAAPTHVRLKQAEEGIAEAVEIESASRTKILILLHSVSEATSLEPSRSTVPSVT</sequence>
<evidence type="ECO:0000313" key="1">
    <source>
        <dbReference type="EMBL" id="MBI2876197.1"/>
    </source>
</evidence>
<proteinExistence type="predicted"/>
<accession>A0A932CN68</accession>
<comment type="caution">
    <text evidence="1">The sequence shown here is derived from an EMBL/GenBank/DDBJ whole genome shotgun (WGS) entry which is preliminary data.</text>
</comment>
<dbReference type="EMBL" id="JACPRF010000151">
    <property type="protein sequence ID" value="MBI2876197.1"/>
    <property type="molecule type" value="Genomic_DNA"/>
</dbReference>
<organism evidence="1 2">
    <name type="scientific">Tectimicrobiota bacterium</name>
    <dbReference type="NCBI Taxonomy" id="2528274"/>
    <lineage>
        <taxon>Bacteria</taxon>
        <taxon>Pseudomonadati</taxon>
        <taxon>Nitrospinota/Tectimicrobiota group</taxon>
        <taxon>Candidatus Tectimicrobiota</taxon>
    </lineage>
</organism>
<reference evidence="1" key="1">
    <citation type="submission" date="2020-07" db="EMBL/GenBank/DDBJ databases">
        <title>Huge and variable diversity of episymbiotic CPR bacteria and DPANN archaea in groundwater ecosystems.</title>
        <authorList>
            <person name="He C.Y."/>
            <person name="Keren R."/>
            <person name="Whittaker M."/>
            <person name="Farag I.F."/>
            <person name="Doudna J."/>
            <person name="Cate J.H.D."/>
            <person name="Banfield J.F."/>
        </authorList>
    </citation>
    <scope>NUCLEOTIDE SEQUENCE</scope>
    <source>
        <strain evidence="1">NC_groundwater_672_Ag_B-0.1um_62_36</strain>
    </source>
</reference>
<gene>
    <name evidence="1" type="ORF">HYY20_04885</name>
</gene>
<dbReference type="Pfam" id="PF17269">
    <property type="entry name" value="DUF5335"/>
    <property type="match status" value="1"/>
</dbReference>
<dbReference type="InterPro" id="IPR035223">
    <property type="entry name" value="DUF5335"/>
</dbReference>
<dbReference type="AlphaFoldDB" id="A0A932CN68"/>
<evidence type="ECO:0000313" key="2">
    <source>
        <dbReference type="Proteomes" id="UP000769766"/>
    </source>
</evidence>